<dbReference type="OrthoDB" id="5706484at2"/>
<dbReference type="AlphaFoldDB" id="A0A1T5JLM4"/>
<dbReference type="Proteomes" id="UP000190961">
    <property type="component" value="Unassembled WGS sequence"/>
</dbReference>
<evidence type="ECO:0000313" key="2">
    <source>
        <dbReference type="EMBL" id="SKC52315.1"/>
    </source>
</evidence>
<dbReference type="EMBL" id="FUZU01000001">
    <property type="protein sequence ID" value="SKC52315.1"/>
    <property type="molecule type" value="Genomic_DNA"/>
</dbReference>
<proteinExistence type="predicted"/>
<keyword evidence="3" id="KW-1185">Reference proteome</keyword>
<accession>A0A1T5JLM4</accession>
<protein>
    <submittedName>
        <fullName evidence="2">Uncharacterized protein</fullName>
    </submittedName>
</protein>
<keyword evidence="1" id="KW-0472">Membrane</keyword>
<reference evidence="2 3" key="1">
    <citation type="submission" date="2017-02" db="EMBL/GenBank/DDBJ databases">
        <authorList>
            <person name="Peterson S.W."/>
        </authorList>
    </citation>
    <scope>NUCLEOTIDE SEQUENCE [LARGE SCALE GENOMIC DNA]</scope>
    <source>
        <strain evidence="2 3">DSM 25262</strain>
    </source>
</reference>
<evidence type="ECO:0000256" key="1">
    <source>
        <dbReference type="SAM" id="Phobius"/>
    </source>
</evidence>
<name>A0A1T5JLM4_9BACT</name>
<sequence>MDELDLKKIWQGYDKKIDKILQINKLQLSAIQTEKAESKIRSFKRNHLAVMLFGIVWILFLGFILYHAHSNIFFTVSVGMIILFNIFAVALYLRHIIMLNQIDIAGSITDTQTKLIQVQTSYSQVGRVLLLQTPFYCTWWYTEELVRSGGFLFWAINLSVVAILTTLSVYLFSKLSDKNKSEHWVKRVDKWFGAEKLQQASSFLQEIENYKKDE</sequence>
<feature type="transmembrane region" description="Helical" evidence="1">
    <location>
        <begin position="48"/>
        <end position="66"/>
    </location>
</feature>
<keyword evidence="1" id="KW-0812">Transmembrane</keyword>
<keyword evidence="1" id="KW-1133">Transmembrane helix</keyword>
<dbReference type="STRING" id="688867.SAMN05660236_1234"/>
<evidence type="ECO:0000313" key="3">
    <source>
        <dbReference type="Proteomes" id="UP000190961"/>
    </source>
</evidence>
<feature type="transmembrane region" description="Helical" evidence="1">
    <location>
        <begin position="151"/>
        <end position="172"/>
    </location>
</feature>
<dbReference type="RefSeq" id="WP_143785629.1">
    <property type="nucleotide sequence ID" value="NZ_FUZU01000001.1"/>
</dbReference>
<feature type="transmembrane region" description="Helical" evidence="1">
    <location>
        <begin position="72"/>
        <end position="93"/>
    </location>
</feature>
<organism evidence="2 3">
    <name type="scientific">Ohtaekwangia koreensis</name>
    <dbReference type="NCBI Taxonomy" id="688867"/>
    <lineage>
        <taxon>Bacteria</taxon>
        <taxon>Pseudomonadati</taxon>
        <taxon>Bacteroidota</taxon>
        <taxon>Cytophagia</taxon>
        <taxon>Cytophagales</taxon>
        <taxon>Fulvivirgaceae</taxon>
        <taxon>Ohtaekwangia</taxon>
    </lineage>
</organism>
<gene>
    <name evidence="2" type="ORF">SAMN05660236_1234</name>
</gene>